<evidence type="ECO:0000259" key="6">
    <source>
        <dbReference type="Pfam" id="PF02776"/>
    </source>
</evidence>
<dbReference type="GO" id="GO:0005948">
    <property type="term" value="C:acetolactate synthase complex"/>
    <property type="evidence" value="ECO:0007669"/>
    <property type="project" value="TreeGrafter"/>
</dbReference>
<comment type="caution">
    <text evidence="7">The sequence shown here is derived from an EMBL/GenBank/DDBJ whole genome shotgun (WGS) entry which is preliminary data.</text>
</comment>
<dbReference type="Pfam" id="PF02775">
    <property type="entry name" value="TPP_enzyme_C"/>
    <property type="match status" value="1"/>
</dbReference>
<feature type="domain" description="Thiamine pyrophosphate enzyme TPP-binding" evidence="5">
    <location>
        <begin position="428"/>
        <end position="582"/>
    </location>
</feature>
<evidence type="ECO:0000313" key="7">
    <source>
        <dbReference type="EMBL" id="NLR91897.1"/>
    </source>
</evidence>
<evidence type="ECO:0000259" key="5">
    <source>
        <dbReference type="Pfam" id="PF02775"/>
    </source>
</evidence>
<comment type="similarity">
    <text evidence="1 3">Belongs to the TPP enzyme family.</text>
</comment>
<dbReference type="Gene3D" id="3.40.50.970">
    <property type="match status" value="2"/>
</dbReference>
<feature type="domain" description="Thiamine pyrophosphate enzyme central" evidence="4">
    <location>
        <begin position="212"/>
        <end position="359"/>
    </location>
</feature>
<dbReference type="InterPro" id="IPR012001">
    <property type="entry name" value="Thiamin_PyroP_enz_TPP-bd_dom"/>
</dbReference>
<protein>
    <submittedName>
        <fullName evidence="7">Thiamine pyrophosphate-binding protein</fullName>
    </submittedName>
</protein>
<reference evidence="7 8" key="1">
    <citation type="submission" date="2020-04" db="EMBL/GenBank/DDBJ databases">
        <title>Flammeovirga sp. SR4, a novel species isolated from seawater.</title>
        <authorList>
            <person name="Wang X."/>
        </authorList>
    </citation>
    <scope>NUCLEOTIDE SEQUENCE [LARGE SCALE GENOMIC DNA]</scope>
    <source>
        <strain evidence="7 8">SR4</strain>
    </source>
</reference>
<proteinExistence type="inferred from homology"/>
<dbReference type="GO" id="GO:0009097">
    <property type="term" value="P:isoleucine biosynthetic process"/>
    <property type="evidence" value="ECO:0007669"/>
    <property type="project" value="TreeGrafter"/>
</dbReference>
<dbReference type="InterPro" id="IPR045229">
    <property type="entry name" value="TPP_enz"/>
</dbReference>
<dbReference type="PANTHER" id="PTHR18968">
    <property type="entry name" value="THIAMINE PYROPHOSPHATE ENZYMES"/>
    <property type="match status" value="1"/>
</dbReference>
<evidence type="ECO:0000256" key="3">
    <source>
        <dbReference type="RuleBase" id="RU362132"/>
    </source>
</evidence>
<dbReference type="InterPro" id="IPR000399">
    <property type="entry name" value="TPP-bd_CS"/>
</dbReference>
<gene>
    <name evidence="7" type="ORF">HGP29_11800</name>
</gene>
<dbReference type="Pfam" id="PF02776">
    <property type="entry name" value="TPP_enzyme_N"/>
    <property type="match status" value="1"/>
</dbReference>
<accession>A0A7X8SKN3</accession>
<dbReference type="InterPro" id="IPR029035">
    <property type="entry name" value="DHS-like_NAD/FAD-binding_dom"/>
</dbReference>
<name>A0A7X8SKN3_9BACT</name>
<feature type="domain" description="Thiamine pyrophosphate enzyme N-terminal TPP-binding" evidence="6">
    <location>
        <begin position="17"/>
        <end position="132"/>
    </location>
</feature>
<dbReference type="PROSITE" id="PS00187">
    <property type="entry name" value="TPP_ENZYMES"/>
    <property type="match status" value="1"/>
</dbReference>
<dbReference type="GO" id="GO:0030976">
    <property type="term" value="F:thiamine pyrophosphate binding"/>
    <property type="evidence" value="ECO:0007669"/>
    <property type="project" value="InterPro"/>
</dbReference>
<keyword evidence="8" id="KW-1185">Reference proteome</keyword>
<dbReference type="Pfam" id="PF00205">
    <property type="entry name" value="TPP_enzyme_M"/>
    <property type="match status" value="1"/>
</dbReference>
<dbReference type="InterPro" id="IPR012000">
    <property type="entry name" value="Thiamin_PyroP_enz_cen_dom"/>
</dbReference>
<dbReference type="SUPFAM" id="SSF52467">
    <property type="entry name" value="DHS-like NAD/FAD-binding domain"/>
    <property type="match status" value="1"/>
</dbReference>
<evidence type="ECO:0000313" key="8">
    <source>
        <dbReference type="Proteomes" id="UP000585050"/>
    </source>
</evidence>
<dbReference type="AlphaFoldDB" id="A0A7X8SKN3"/>
<evidence type="ECO:0000259" key="4">
    <source>
        <dbReference type="Pfam" id="PF00205"/>
    </source>
</evidence>
<dbReference type="InterPro" id="IPR011766">
    <property type="entry name" value="TPP_enzyme_TPP-bd"/>
</dbReference>
<dbReference type="RefSeq" id="WP_168882609.1">
    <property type="nucleotide sequence ID" value="NZ_JABAIL010000003.1"/>
</dbReference>
<dbReference type="GO" id="GO:0009099">
    <property type="term" value="P:L-valine biosynthetic process"/>
    <property type="evidence" value="ECO:0007669"/>
    <property type="project" value="TreeGrafter"/>
</dbReference>
<dbReference type="Gene3D" id="3.40.50.1220">
    <property type="entry name" value="TPP-binding domain"/>
    <property type="match status" value="1"/>
</dbReference>
<dbReference type="EMBL" id="JABAIL010000003">
    <property type="protein sequence ID" value="NLR91897.1"/>
    <property type="molecule type" value="Genomic_DNA"/>
</dbReference>
<dbReference type="InterPro" id="IPR029061">
    <property type="entry name" value="THDP-binding"/>
</dbReference>
<dbReference type="CDD" id="cd07035">
    <property type="entry name" value="TPP_PYR_POX_like"/>
    <property type="match status" value="1"/>
</dbReference>
<evidence type="ECO:0000256" key="1">
    <source>
        <dbReference type="ARBA" id="ARBA00007812"/>
    </source>
</evidence>
<dbReference type="SUPFAM" id="SSF52518">
    <property type="entry name" value="Thiamin diphosphate-binding fold (THDP-binding)"/>
    <property type="match status" value="2"/>
</dbReference>
<keyword evidence="2 3" id="KW-0786">Thiamine pyrophosphate</keyword>
<evidence type="ECO:0000256" key="2">
    <source>
        <dbReference type="ARBA" id="ARBA00023052"/>
    </source>
</evidence>
<dbReference type="GO" id="GO:0003984">
    <property type="term" value="F:acetolactate synthase activity"/>
    <property type="evidence" value="ECO:0007669"/>
    <property type="project" value="TreeGrafter"/>
</dbReference>
<organism evidence="7 8">
    <name type="scientific">Flammeovirga agarivorans</name>
    <dbReference type="NCBI Taxonomy" id="2726742"/>
    <lineage>
        <taxon>Bacteria</taxon>
        <taxon>Pseudomonadati</taxon>
        <taxon>Bacteroidota</taxon>
        <taxon>Cytophagia</taxon>
        <taxon>Cytophagales</taxon>
        <taxon>Flammeovirgaceae</taxon>
        <taxon>Flammeovirga</taxon>
    </lineage>
</organism>
<dbReference type="GO" id="GO:0000287">
    <property type="term" value="F:magnesium ion binding"/>
    <property type="evidence" value="ECO:0007669"/>
    <property type="project" value="InterPro"/>
</dbReference>
<dbReference type="PANTHER" id="PTHR18968:SF167">
    <property type="entry name" value="ACETOLACTATE SYNTHASE LARGE SUBUNIT ILVB2-RELATED"/>
    <property type="match status" value="1"/>
</dbReference>
<dbReference type="CDD" id="cd00568">
    <property type="entry name" value="TPP_enzymes"/>
    <property type="match status" value="1"/>
</dbReference>
<dbReference type="GO" id="GO:0050660">
    <property type="term" value="F:flavin adenine dinucleotide binding"/>
    <property type="evidence" value="ECO:0007669"/>
    <property type="project" value="TreeGrafter"/>
</dbReference>
<sequence length="600" mass="66167">MKFSSESSLINHKPSTSVADLLLDYFRLEGIDKIFGIPGAAVANLITSLKNNRDEFTYVITKQETGAGYIAEGYYRTSGKLGVVLVTAGPGATNALTGSMNAQANNSAMLTISGEVDQKYFGKSYLQEGIDAKLNVSAIFNNADQYSGLVTDSSNFSTIFQQALRTSWSIPRRAAHISLPNDIVAMDIEDVEIPKKVNNYRAVPDGCNIKRVKETLQKLREAKRPVLFLGNGAREALRDQERLEKLKKFTHKYALPVMTTPDAKGIYPESDVMSLRTFGAAQSEWPQYYLKGEDLDGDFDCLVIMGSSLGKLATNSWEDDLNPSLHNVIQIDLDQSIIGRGMPISMGIVAEIGVFLDTLFELADEDHHLPESVIKNRANFIHGIKEQHSPYLHPEKMTLKADPIYPQALMQIVNEELPHDANIFSDCANCVGWSLHYLNVDPPKQIHYSLNMGPLGFGVAGVVGGKLGAPDKTCIAIVGDGAFMMHGTEITTAVQYKVAPIWIVLNDNDLGMVSQGQAHFFPPKDPAQGSWYDYYQLGNPDCKKFAEALGAEAYDVRNNVEAKVALKTAIERAENENIPQVIVAHINTHEVPPYYDEIMK</sequence>
<dbReference type="Proteomes" id="UP000585050">
    <property type="component" value="Unassembled WGS sequence"/>
</dbReference>